<evidence type="ECO:0000256" key="1">
    <source>
        <dbReference type="SAM" id="MobiDB-lite"/>
    </source>
</evidence>
<evidence type="ECO:0000313" key="2">
    <source>
        <dbReference type="EMBL" id="SVA52535.1"/>
    </source>
</evidence>
<organism evidence="2">
    <name type="scientific">marine metagenome</name>
    <dbReference type="NCBI Taxonomy" id="408172"/>
    <lineage>
        <taxon>unclassified sequences</taxon>
        <taxon>metagenomes</taxon>
        <taxon>ecological metagenomes</taxon>
    </lineage>
</organism>
<name>A0A381WJ42_9ZZZZ</name>
<gene>
    <name evidence="2" type="ORF">METZ01_LOCUS105389</name>
</gene>
<reference evidence="2" key="1">
    <citation type="submission" date="2018-05" db="EMBL/GenBank/DDBJ databases">
        <authorList>
            <person name="Lanie J.A."/>
            <person name="Ng W.-L."/>
            <person name="Kazmierczak K.M."/>
            <person name="Andrzejewski T.M."/>
            <person name="Davidsen T.M."/>
            <person name="Wayne K.J."/>
            <person name="Tettelin H."/>
            <person name="Glass J.I."/>
            <person name="Rusch D."/>
            <person name="Podicherti R."/>
            <person name="Tsui H.-C.T."/>
            <person name="Winkler M.E."/>
        </authorList>
    </citation>
    <scope>NUCLEOTIDE SEQUENCE</scope>
</reference>
<feature type="compositionally biased region" description="Pro residues" evidence="1">
    <location>
        <begin position="50"/>
        <end position="72"/>
    </location>
</feature>
<protein>
    <submittedName>
        <fullName evidence="2">Uncharacterized protein</fullName>
    </submittedName>
</protein>
<sequence>MIRKHYVALLIVIFFCFGACASEPEEEPAELAPIYFSTWDPTATAAPTSTPSPTPTYTPTPVPTPTVTPSPSPVHTSTPIRTVVPVIATPLPQSTGSMSGKSNDKSSEIGLLLGKVRDAMSGAQAYSYVLSGEAILDAGGVPVRVPLNTVGGVDAPRAYSIFETSLMGMKIGIDSVQDGPDFFMKDSLSGTWVKSAGPPVGLIASSFWQSEGAAILNLPYDDEIRRKGANGTGEYILSLADGSEGWTLLGLLGAGNSPIPFTLKDLELQLQIASPTYEVVGMDANFSIQEGGRFASEILGLPGLAGLGSTSIDLSIEFYDFGRGLLIDFPVIP</sequence>
<proteinExistence type="predicted"/>
<dbReference type="AlphaFoldDB" id="A0A381WJ42"/>
<dbReference type="EMBL" id="UINC01011975">
    <property type="protein sequence ID" value="SVA52535.1"/>
    <property type="molecule type" value="Genomic_DNA"/>
</dbReference>
<feature type="region of interest" description="Disordered" evidence="1">
    <location>
        <begin position="44"/>
        <end position="78"/>
    </location>
</feature>
<accession>A0A381WJ42</accession>